<dbReference type="Proteomes" id="UP001642360">
    <property type="component" value="Unassembled WGS sequence"/>
</dbReference>
<reference evidence="3 4" key="1">
    <citation type="submission" date="2024-02" db="EMBL/GenBank/DDBJ databases">
        <authorList>
            <person name="Vignale AGUSTIN F."/>
            <person name="Sosa J E."/>
            <person name="Modenutti C."/>
        </authorList>
    </citation>
    <scope>NUCLEOTIDE SEQUENCE [LARGE SCALE GENOMIC DNA]</scope>
</reference>
<organism evidence="3 4">
    <name type="scientific">Ilex paraguariensis</name>
    <name type="common">yerba mate</name>
    <dbReference type="NCBI Taxonomy" id="185542"/>
    <lineage>
        <taxon>Eukaryota</taxon>
        <taxon>Viridiplantae</taxon>
        <taxon>Streptophyta</taxon>
        <taxon>Embryophyta</taxon>
        <taxon>Tracheophyta</taxon>
        <taxon>Spermatophyta</taxon>
        <taxon>Magnoliopsida</taxon>
        <taxon>eudicotyledons</taxon>
        <taxon>Gunneridae</taxon>
        <taxon>Pentapetalae</taxon>
        <taxon>asterids</taxon>
        <taxon>campanulids</taxon>
        <taxon>Aquifoliales</taxon>
        <taxon>Aquifoliaceae</taxon>
        <taxon>Ilex</taxon>
    </lineage>
</organism>
<dbReference type="EMBL" id="CAUOFW020003374">
    <property type="protein sequence ID" value="CAK9159539.1"/>
    <property type="molecule type" value="Genomic_DNA"/>
</dbReference>
<feature type="domain" description="DUF7642" evidence="2">
    <location>
        <begin position="83"/>
        <end position="181"/>
    </location>
</feature>
<proteinExistence type="predicted"/>
<dbReference type="Pfam" id="PF24649">
    <property type="entry name" value="DUF7642"/>
    <property type="match status" value="1"/>
</dbReference>
<accession>A0ABC8SQU4</accession>
<dbReference type="PANTHER" id="PTHR35410:SF1">
    <property type="entry name" value="EXPRESSED PROTEIN"/>
    <property type="match status" value="1"/>
</dbReference>
<keyword evidence="1" id="KW-1133">Transmembrane helix</keyword>
<name>A0ABC8SQU4_9AQUA</name>
<protein>
    <recommendedName>
        <fullName evidence="2">DUF7642 domain-containing protein</fullName>
    </recommendedName>
</protein>
<keyword evidence="4" id="KW-1185">Reference proteome</keyword>
<dbReference type="AlphaFoldDB" id="A0ABC8SQU4"/>
<dbReference type="InterPro" id="IPR056059">
    <property type="entry name" value="DUF7642"/>
</dbReference>
<dbReference type="PANTHER" id="PTHR35410">
    <property type="entry name" value="EXPRESSED PROTEIN"/>
    <property type="match status" value="1"/>
</dbReference>
<sequence length="259" mass="29766">MESKDGIVEIDRLERGLLLDSDYEADDDDEPVLYTATFEETEENFVKYQTVLWVMYSLLLTLAWGIGLFMLLYLPLRRYILRRDIRSRKLYVTPKAIVYKVARPVPFPCFGDLKKEKYVLLPSVADVVIEQGYLQSFFGVYSARIENIGVRRPPSDDVRIQGIANPLAFRKAVLTRLSSMRSEVFPRQTSMFEDIPELRIGHSPAASLQMSPSKSIRHDSFSHIGEHIILQKLEEVGSSVKRVQTLIEEQHAEKTEPID</sequence>
<feature type="transmembrane region" description="Helical" evidence="1">
    <location>
        <begin position="53"/>
        <end position="76"/>
    </location>
</feature>
<evidence type="ECO:0000313" key="4">
    <source>
        <dbReference type="Proteomes" id="UP001642360"/>
    </source>
</evidence>
<evidence type="ECO:0000313" key="3">
    <source>
        <dbReference type="EMBL" id="CAK9159539.1"/>
    </source>
</evidence>
<comment type="caution">
    <text evidence="3">The sequence shown here is derived from an EMBL/GenBank/DDBJ whole genome shotgun (WGS) entry which is preliminary data.</text>
</comment>
<evidence type="ECO:0000256" key="1">
    <source>
        <dbReference type="SAM" id="Phobius"/>
    </source>
</evidence>
<keyword evidence="1" id="KW-0472">Membrane</keyword>
<gene>
    <name evidence="3" type="ORF">ILEXP_LOCUS28231</name>
</gene>
<evidence type="ECO:0000259" key="2">
    <source>
        <dbReference type="Pfam" id="PF24649"/>
    </source>
</evidence>
<keyword evidence="1" id="KW-0812">Transmembrane</keyword>